<comment type="caution">
    <text evidence="1">The sequence shown here is derived from an EMBL/GenBank/DDBJ whole genome shotgun (WGS) entry which is preliminary data.</text>
</comment>
<name>A0AAE3YG90_9MICC</name>
<dbReference type="GO" id="GO:0016787">
    <property type="term" value="F:hydrolase activity"/>
    <property type="evidence" value="ECO:0007669"/>
    <property type="project" value="UniProtKB-KW"/>
</dbReference>
<sequence>MHSKSDILTVGGLERWTQAIRLSADHVWNVPMPGMMTEDLQRRDAHSGGQRAEAGPDGNMLRIDLRSEADDYFDSPTIHGCFDVLRQCEAGLEIAVRWPQLPSLAGLLAERMGEEADGGYPVVVHPRGGLDAMASLTDTHGLEWRCSLGRVALCPDVHIKLSGLYDSCASGHDLNRVHLRARPYLRTVMRAFGAERTIVALPRPEEAGWSEEESRMWVEDVLSALDLVALDGEFEPLSLEEAADLMFTKNAAAIYGSGSLHDARRTAAMA</sequence>
<dbReference type="AlphaFoldDB" id="A0AAE3YG90"/>
<evidence type="ECO:0000313" key="2">
    <source>
        <dbReference type="Proteomes" id="UP001247307"/>
    </source>
</evidence>
<keyword evidence="1" id="KW-0378">Hydrolase</keyword>
<dbReference type="EMBL" id="JAVDUI010000001">
    <property type="protein sequence ID" value="MDR6891211.1"/>
    <property type="molecule type" value="Genomic_DNA"/>
</dbReference>
<dbReference type="SUPFAM" id="SSF51556">
    <property type="entry name" value="Metallo-dependent hydrolases"/>
    <property type="match status" value="1"/>
</dbReference>
<protein>
    <submittedName>
        <fullName evidence="1">TIM-barrel fold metal-dependent hydrolase</fullName>
    </submittedName>
</protein>
<keyword evidence="2" id="KW-1185">Reference proteome</keyword>
<accession>A0AAE3YG90</accession>
<dbReference type="InterPro" id="IPR052350">
    <property type="entry name" value="Metallo-dep_Lactonases"/>
</dbReference>
<proteinExistence type="predicted"/>
<evidence type="ECO:0000313" key="1">
    <source>
        <dbReference type="EMBL" id="MDR6891211.1"/>
    </source>
</evidence>
<dbReference type="Gene3D" id="3.20.20.140">
    <property type="entry name" value="Metal-dependent hydrolases"/>
    <property type="match status" value="1"/>
</dbReference>
<dbReference type="PANTHER" id="PTHR43569:SF2">
    <property type="entry name" value="AMIDOHYDROLASE-RELATED DOMAIN-CONTAINING PROTEIN"/>
    <property type="match status" value="1"/>
</dbReference>
<dbReference type="PANTHER" id="PTHR43569">
    <property type="entry name" value="AMIDOHYDROLASE"/>
    <property type="match status" value="1"/>
</dbReference>
<reference evidence="1" key="1">
    <citation type="submission" date="2023-07" db="EMBL/GenBank/DDBJ databases">
        <title>Sequencing the genomes of 1000 actinobacteria strains.</title>
        <authorList>
            <person name="Klenk H.-P."/>
        </authorList>
    </citation>
    <scope>NUCLEOTIDE SEQUENCE</scope>
    <source>
        <strain evidence="1">DSM 13988</strain>
    </source>
</reference>
<dbReference type="InterPro" id="IPR032466">
    <property type="entry name" value="Metal_Hydrolase"/>
</dbReference>
<dbReference type="Proteomes" id="UP001247307">
    <property type="component" value="Unassembled WGS sequence"/>
</dbReference>
<organism evidence="1 2">
    <name type="scientific">Falsarthrobacter nasiphocae</name>
    <dbReference type="NCBI Taxonomy" id="189863"/>
    <lineage>
        <taxon>Bacteria</taxon>
        <taxon>Bacillati</taxon>
        <taxon>Actinomycetota</taxon>
        <taxon>Actinomycetes</taxon>
        <taxon>Micrococcales</taxon>
        <taxon>Micrococcaceae</taxon>
        <taxon>Falsarthrobacter</taxon>
    </lineage>
</organism>
<gene>
    <name evidence="1" type="ORF">J2S35_000151</name>
</gene>